<dbReference type="AlphaFoldDB" id="A0A7M3DNY1"/>
<dbReference type="EMBL" id="SIOP01000001">
    <property type="protein sequence ID" value="TAY50376.1"/>
    <property type="molecule type" value="Genomic_DNA"/>
</dbReference>
<dbReference type="Proteomes" id="UP000292974">
    <property type="component" value="Unassembled WGS sequence"/>
</dbReference>
<reference evidence="1 2" key="1">
    <citation type="submission" date="2019-02" db="EMBL/GenBank/DDBJ databases">
        <title>The genomic architecture of introgression among sibling species of bacteria.</title>
        <authorList>
            <person name="Cavassim M.I.A."/>
            <person name="Moeskjaer S."/>
            <person name="Moslemi C."/>
            <person name="Fields B."/>
            <person name="Bachmann A."/>
            <person name="Vilhjalmsson B."/>
            <person name="Schierup M.H."/>
            <person name="Young J.P.W."/>
            <person name="Andersen S.U."/>
        </authorList>
    </citation>
    <scope>NUCLEOTIDE SEQUENCE [LARGE SCALE GENOMIC DNA]</scope>
    <source>
        <strain evidence="1 2">SM135B</strain>
    </source>
</reference>
<name>A0A7M3DNY1_RHILE</name>
<comment type="caution">
    <text evidence="1">The sequence shown here is derived from an EMBL/GenBank/DDBJ whole genome shotgun (WGS) entry which is preliminary data.</text>
</comment>
<gene>
    <name evidence="1" type="ORF">ELH90_00940</name>
</gene>
<protein>
    <submittedName>
        <fullName evidence="1">Uncharacterized protein</fullName>
    </submittedName>
</protein>
<proteinExistence type="predicted"/>
<sequence>MMVRHKALKGNQFCERAHAKIDIDRPSQSPLDRFVPEAEDRVIRSWSERSRYHLTRDALYHWPRRRASFQTRQGRCNTLNCQIILSLNRCRFKELCSGMKAGKLKPT</sequence>
<evidence type="ECO:0000313" key="1">
    <source>
        <dbReference type="EMBL" id="TAY50376.1"/>
    </source>
</evidence>
<organism evidence="1 2">
    <name type="scientific">Rhizobium leguminosarum</name>
    <dbReference type="NCBI Taxonomy" id="384"/>
    <lineage>
        <taxon>Bacteria</taxon>
        <taxon>Pseudomonadati</taxon>
        <taxon>Pseudomonadota</taxon>
        <taxon>Alphaproteobacteria</taxon>
        <taxon>Hyphomicrobiales</taxon>
        <taxon>Rhizobiaceae</taxon>
        <taxon>Rhizobium/Agrobacterium group</taxon>
        <taxon>Rhizobium</taxon>
    </lineage>
</organism>
<evidence type="ECO:0000313" key="2">
    <source>
        <dbReference type="Proteomes" id="UP000292974"/>
    </source>
</evidence>
<accession>A0A7M3DNY1</accession>